<keyword evidence="3" id="KW-1185">Reference proteome</keyword>
<accession>A0A016VNB6</accession>
<dbReference type="AlphaFoldDB" id="A0A016VNB6"/>
<name>A0A016VNB6_9BILA</name>
<sequence>MNELISLSLVLDSWTYNLGDIFRNCLSLVAEWMDPHLEQRASISPRSSHHTEEEEARSTMPLAAVERMLGRRDSLRLCTVNVRSIATEARVEDSETARPKDVAERWTGLFSGVDSSRFSVRKTMNALRVSV</sequence>
<dbReference type="EMBL" id="JARK01001344">
    <property type="protein sequence ID" value="EYC28273.1"/>
    <property type="molecule type" value="Genomic_DNA"/>
</dbReference>
<comment type="caution">
    <text evidence="2">The sequence shown here is derived from an EMBL/GenBank/DDBJ whole genome shotgun (WGS) entry which is preliminary data.</text>
</comment>
<protein>
    <submittedName>
        <fullName evidence="2">Uncharacterized protein</fullName>
    </submittedName>
</protein>
<organism evidence="2 3">
    <name type="scientific">Ancylostoma ceylanicum</name>
    <dbReference type="NCBI Taxonomy" id="53326"/>
    <lineage>
        <taxon>Eukaryota</taxon>
        <taxon>Metazoa</taxon>
        <taxon>Ecdysozoa</taxon>
        <taxon>Nematoda</taxon>
        <taxon>Chromadorea</taxon>
        <taxon>Rhabditida</taxon>
        <taxon>Rhabditina</taxon>
        <taxon>Rhabditomorpha</taxon>
        <taxon>Strongyloidea</taxon>
        <taxon>Ancylostomatidae</taxon>
        <taxon>Ancylostomatinae</taxon>
        <taxon>Ancylostoma</taxon>
    </lineage>
</organism>
<gene>
    <name evidence="2" type="primary">Acey_s0008.g71</name>
    <name evidence="2" type="ORF">Y032_0008g71</name>
</gene>
<evidence type="ECO:0000256" key="1">
    <source>
        <dbReference type="SAM" id="MobiDB-lite"/>
    </source>
</evidence>
<proteinExistence type="predicted"/>
<evidence type="ECO:0000313" key="2">
    <source>
        <dbReference type="EMBL" id="EYC28273.1"/>
    </source>
</evidence>
<reference evidence="3" key="1">
    <citation type="journal article" date="2015" name="Nat. Genet.">
        <title>The genome and transcriptome of the zoonotic hookworm Ancylostoma ceylanicum identify infection-specific gene families.</title>
        <authorList>
            <person name="Schwarz E.M."/>
            <person name="Hu Y."/>
            <person name="Antoshechkin I."/>
            <person name="Miller M.M."/>
            <person name="Sternberg P.W."/>
            <person name="Aroian R.V."/>
        </authorList>
    </citation>
    <scope>NUCLEOTIDE SEQUENCE</scope>
    <source>
        <strain evidence="3">HY135</strain>
    </source>
</reference>
<evidence type="ECO:0000313" key="3">
    <source>
        <dbReference type="Proteomes" id="UP000024635"/>
    </source>
</evidence>
<dbReference type="Proteomes" id="UP000024635">
    <property type="component" value="Unassembled WGS sequence"/>
</dbReference>
<feature type="region of interest" description="Disordered" evidence="1">
    <location>
        <begin position="41"/>
        <end position="60"/>
    </location>
</feature>